<accession>D7FNI0</accession>
<dbReference type="InterPro" id="IPR048254">
    <property type="entry name" value="CDP_ALCOHOL_P_TRANSF_CS"/>
</dbReference>
<dbReference type="PROSITE" id="PS00379">
    <property type="entry name" value="CDP_ALCOHOL_P_TRANSF"/>
    <property type="match status" value="1"/>
</dbReference>
<evidence type="ECO:0000313" key="8">
    <source>
        <dbReference type="Proteomes" id="UP000002630"/>
    </source>
</evidence>
<dbReference type="EMBL" id="FN649727">
    <property type="protein sequence ID" value="CBJ25991.1"/>
    <property type="molecule type" value="Genomic_DNA"/>
</dbReference>
<feature type="transmembrane region" description="Helical" evidence="6">
    <location>
        <begin position="85"/>
        <end position="102"/>
    </location>
</feature>
<dbReference type="GO" id="GO:0008654">
    <property type="term" value="P:phospholipid biosynthetic process"/>
    <property type="evidence" value="ECO:0007669"/>
    <property type="project" value="InterPro"/>
</dbReference>
<gene>
    <name evidence="7" type="ORF">Esi_0018_0057</name>
</gene>
<comment type="similarity">
    <text evidence="2 5">Belongs to the CDP-alcohol phosphatidyltransferase class-I family.</text>
</comment>
<evidence type="ECO:0000256" key="6">
    <source>
        <dbReference type="SAM" id="Phobius"/>
    </source>
</evidence>
<name>D7FNI0_ECTSI</name>
<dbReference type="Pfam" id="PF01066">
    <property type="entry name" value="CDP-OH_P_transf"/>
    <property type="match status" value="1"/>
</dbReference>
<dbReference type="PANTHER" id="PTHR10414:SF37">
    <property type="entry name" value="BB IN A BOXCAR, ISOFORM C"/>
    <property type="match status" value="1"/>
</dbReference>
<dbReference type="GO" id="GO:0016780">
    <property type="term" value="F:phosphotransferase activity, for other substituted phosphate groups"/>
    <property type="evidence" value="ECO:0007669"/>
    <property type="project" value="InterPro"/>
</dbReference>
<keyword evidence="8" id="KW-1185">Reference proteome</keyword>
<protein>
    <submittedName>
        <fullName evidence="7">Aminoalcohol phosphotransferase</fullName>
    </submittedName>
</protein>
<feature type="transmembrane region" description="Helical" evidence="6">
    <location>
        <begin position="55"/>
        <end position="73"/>
    </location>
</feature>
<dbReference type="GO" id="GO:0016020">
    <property type="term" value="C:membrane"/>
    <property type="evidence" value="ECO:0007669"/>
    <property type="project" value="UniProtKB-SubCell"/>
</dbReference>
<keyword evidence="6" id="KW-0812">Transmembrane</keyword>
<dbReference type="PANTHER" id="PTHR10414">
    <property type="entry name" value="ETHANOLAMINEPHOSPHOTRANSFERASE"/>
    <property type="match status" value="1"/>
</dbReference>
<dbReference type="STRING" id="2880.D7FNI0"/>
<evidence type="ECO:0000256" key="5">
    <source>
        <dbReference type="RuleBase" id="RU003750"/>
    </source>
</evidence>
<evidence type="ECO:0000256" key="1">
    <source>
        <dbReference type="ARBA" id="ARBA00004370"/>
    </source>
</evidence>
<reference evidence="7 8" key="1">
    <citation type="journal article" date="2010" name="Nature">
        <title>The Ectocarpus genome and the independent evolution of multicellularity in brown algae.</title>
        <authorList>
            <person name="Cock J.M."/>
            <person name="Sterck L."/>
            <person name="Rouze P."/>
            <person name="Scornet D."/>
            <person name="Allen A.E."/>
            <person name="Amoutzias G."/>
            <person name="Anthouard V."/>
            <person name="Artiguenave F."/>
            <person name="Aury J.M."/>
            <person name="Badger J.H."/>
            <person name="Beszteri B."/>
            <person name="Billiau K."/>
            <person name="Bonnet E."/>
            <person name="Bothwell J.H."/>
            <person name="Bowler C."/>
            <person name="Boyen C."/>
            <person name="Brownlee C."/>
            <person name="Carrano C.J."/>
            <person name="Charrier B."/>
            <person name="Cho G.Y."/>
            <person name="Coelho S.M."/>
            <person name="Collen J."/>
            <person name="Corre E."/>
            <person name="Da Silva C."/>
            <person name="Delage L."/>
            <person name="Delaroque N."/>
            <person name="Dittami S.M."/>
            <person name="Doulbeau S."/>
            <person name="Elias M."/>
            <person name="Farnham G."/>
            <person name="Gachon C.M."/>
            <person name="Gschloessl B."/>
            <person name="Heesch S."/>
            <person name="Jabbari K."/>
            <person name="Jubin C."/>
            <person name="Kawai H."/>
            <person name="Kimura K."/>
            <person name="Kloareg B."/>
            <person name="Kupper F.C."/>
            <person name="Lang D."/>
            <person name="Le Bail A."/>
            <person name="Leblanc C."/>
            <person name="Lerouge P."/>
            <person name="Lohr M."/>
            <person name="Lopez P.J."/>
            <person name="Martens C."/>
            <person name="Maumus F."/>
            <person name="Michel G."/>
            <person name="Miranda-Saavedra D."/>
            <person name="Morales J."/>
            <person name="Moreau H."/>
            <person name="Motomura T."/>
            <person name="Nagasato C."/>
            <person name="Napoli C.A."/>
            <person name="Nelson D.R."/>
            <person name="Nyvall-Collen P."/>
            <person name="Peters A.F."/>
            <person name="Pommier C."/>
            <person name="Potin P."/>
            <person name="Poulain J."/>
            <person name="Quesneville H."/>
            <person name="Read B."/>
            <person name="Rensing S.A."/>
            <person name="Ritter A."/>
            <person name="Rousvoal S."/>
            <person name="Samanta M."/>
            <person name="Samson G."/>
            <person name="Schroeder D.C."/>
            <person name="Segurens B."/>
            <person name="Strittmatter M."/>
            <person name="Tonon T."/>
            <person name="Tregear J.W."/>
            <person name="Valentin K."/>
            <person name="von Dassow P."/>
            <person name="Yamagishi T."/>
            <person name="Van de Peer Y."/>
            <person name="Wincker P."/>
        </authorList>
    </citation>
    <scope>NUCLEOTIDE SEQUENCE [LARGE SCALE GENOMIC DNA]</scope>
    <source>
        <strain evidence="8">Ec32 / CCAP1310/4</strain>
    </source>
</reference>
<sequence length="330" mass="36376">MSDFRGGSVVTPRAVKYLRRYQYHGSDRSLLYKYVLSPLAETCLVFLPSWMAPNLVTTIGLGLTTASYLLLYLSMPGLVSNESTPWWVFPAAAAGLIVYQTLDNMDGKQARRTGSSSPLGLIFDHGCDAINCCFGVVFVSCILDAGSSLPLLAAIVLNQLVPFFFTTWEHYYTHELILPIVNGPSEGVVLGAVSACLRGVYGPEFFSAPREGLRGWPLGEVLMACSLLGVALTVFKQIWASVRPELFLTKPYTMVLLFGLLHVDMAVHLMVCHVCNMVCRSFRVVLSLAEELRPGGDDFALRCVLRVVVATGVRRSTFPCRRFESDNRSL</sequence>
<proteinExistence type="inferred from homology"/>
<dbReference type="OrthoDB" id="196717at2759"/>
<keyword evidence="6" id="KW-1133">Transmembrane helix</keyword>
<evidence type="ECO:0000256" key="3">
    <source>
        <dbReference type="ARBA" id="ARBA00022679"/>
    </source>
</evidence>
<dbReference type="EMBL" id="FN648291">
    <property type="protein sequence ID" value="CBJ25991.1"/>
    <property type="molecule type" value="Genomic_DNA"/>
</dbReference>
<dbReference type="AlphaFoldDB" id="D7FNI0"/>
<dbReference type="InterPro" id="IPR043130">
    <property type="entry name" value="CDP-OH_PTrfase_TM_dom"/>
</dbReference>
<comment type="subcellular location">
    <subcellularLocation>
        <location evidence="1">Membrane</location>
    </subcellularLocation>
</comment>
<evidence type="ECO:0000256" key="4">
    <source>
        <dbReference type="ARBA" id="ARBA00023136"/>
    </source>
</evidence>
<keyword evidence="4 6" id="KW-0472">Membrane</keyword>
<dbReference type="InterPro" id="IPR000462">
    <property type="entry name" value="CDP-OH_P_trans"/>
</dbReference>
<dbReference type="InParanoid" id="D7FNI0"/>
<dbReference type="eggNOG" id="KOG2877">
    <property type="taxonomic scope" value="Eukaryota"/>
</dbReference>
<keyword evidence="3 5" id="KW-0808">Transferase</keyword>
<evidence type="ECO:0000313" key="7">
    <source>
        <dbReference type="EMBL" id="CBJ25991.1"/>
    </source>
</evidence>
<dbReference type="Proteomes" id="UP000002630">
    <property type="component" value="Linkage Group LG02"/>
</dbReference>
<evidence type="ECO:0000256" key="2">
    <source>
        <dbReference type="ARBA" id="ARBA00010441"/>
    </source>
</evidence>
<dbReference type="InterPro" id="IPR014472">
    <property type="entry name" value="CHOPT"/>
</dbReference>
<dbReference type="Gene3D" id="1.20.120.1760">
    <property type="match status" value="1"/>
</dbReference>
<organism evidence="7 8">
    <name type="scientific">Ectocarpus siliculosus</name>
    <name type="common">Brown alga</name>
    <name type="synonym">Conferva siliculosa</name>
    <dbReference type="NCBI Taxonomy" id="2880"/>
    <lineage>
        <taxon>Eukaryota</taxon>
        <taxon>Sar</taxon>
        <taxon>Stramenopiles</taxon>
        <taxon>Ochrophyta</taxon>
        <taxon>PX clade</taxon>
        <taxon>Phaeophyceae</taxon>
        <taxon>Ectocarpales</taxon>
        <taxon>Ectocarpaceae</taxon>
        <taxon>Ectocarpus</taxon>
    </lineage>
</organism>